<reference evidence="3 4" key="1">
    <citation type="submission" date="2019-07" db="EMBL/GenBank/DDBJ databases">
        <title>Rhodotorula toruloides NBRC10032 genome sequencing.</title>
        <authorList>
            <person name="Shida Y."/>
            <person name="Takaku H."/>
            <person name="Ogasawara W."/>
            <person name="Mori K."/>
        </authorList>
    </citation>
    <scope>NUCLEOTIDE SEQUENCE [LARGE SCALE GENOMIC DNA]</scope>
    <source>
        <strain evidence="3 4">NBRC10032</strain>
    </source>
</reference>
<evidence type="ECO:0000313" key="3">
    <source>
        <dbReference type="EMBL" id="GEM10071.1"/>
    </source>
</evidence>
<dbReference type="AlphaFoldDB" id="A0A511KI64"/>
<feature type="region of interest" description="Disordered" evidence="1">
    <location>
        <begin position="292"/>
        <end position="353"/>
    </location>
</feature>
<feature type="compositionally biased region" description="Basic and acidic residues" evidence="1">
    <location>
        <begin position="344"/>
        <end position="353"/>
    </location>
</feature>
<dbReference type="Proteomes" id="UP000321518">
    <property type="component" value="Unassembled WGS sequence"/>
</dbReference>
<accession>A0A511KI64</accession>
<feature type="compositionally biased region" description="Low complexity" evidence="1">
    <location>
        <begin position="304"/>
        <end position="321"/>
    </location>
</feature>
<feature type="domain" description="Serine aminopeptidase S33" evidence="2">
    <location>
        <begin position="26"/>
        <end position="270"/>
    </location>
</feature>
<dbReference type="Gene3D" id="3.40.50.1820">
    <property type="entry name" value="alpha/beta hydrolase"/>
    <property type="match status" value="1"/>
</dbReference>
<evidence type="ECO:0000313" key="4">
    <source>
        <dbReference type="Proteomes" id="UP000321518"/>
    </source>
</evidence>
<dbReference type="InterPro" id="IPR051044">
    <property type="entry name" value="MAG_DAG_Lipase"/>
</dbReference>
<evidence type="ECO:0000256" key="1">
    <source>
        <dbReference type="SAM" id="MobiDB-lite"/>
    </source>
</evidence>
<dbReference type="OrthoDB" id="10249433at2759"/>
<proteinExistence type="predicted"/>
<sequence length="353" mass="37965">MASTDLTGPKGARFHTREWKPSGGAPVRAAVLFIHGFIEHVERYNHVFASFADQGIATFAYDQRGFGKTATYTPKHTQGVTSWPEQFEDIRHFLSLVLEKYPSVPVFLFGHSMGGGLVLAYSTRSPPSANVDRLAGVIASSPLLRQSKGVKASPLIVKAGSLIGKLSPSLTLKATVNPEDTCRDPVVQKEYANDPLCKQVGTYRGVADMLLGGEQLVNKDYKRFPTSLPLLVVTDCDSSREFVDKVKSLGLQDATFKSFPGFYHEMHNEPGDDKWVEINFLREWIEQHIPASSSTAPKKQVDVPSLEGAAAGSSAASEVPGSAGGVEGGDGVGADDAAASAKVQDGKERESKL</sequence>
<dbReference type="Pfam" id="PF12146">
    <property type="entry name" value="Hydrolase_4"/>
    <property type="match status" value="1"/>
</dbReference>
<dbReference type="InterPro" id="IPR029058">
    <property type="entry name" value="AB_hydrolase_fold"/>
</dbReference>
<comment type="caution">
    <text evidence="3">The sequence shown here is derived from an EMBL/GenBank/DDBJ whole genome shotgun (WGS) entry which is preliminary data.</text>
</comment>
<name>A0A511KI64_RHOTO</name>
<dbReference type="InterPro" id="IPR022742">
    <property type="entry name" value="Hydrolase_4"/>
</dbReference>
<dbReference type="SUPFAM" id="SSF53474">
    <property type="entry name" value="alpha/beta-Hydrolases"/>
    <property type="match status" value="1"/>
</dbReference>
<feature type="compositionally biased region" description="Gly residues" evidence="1">
    <location>
        <begin position="322"/>
        <end position="332"/>
    </location>
</feature>
<dbReference type="PANTHER" id="PTHR11614">
    <property type="entry name" value="PHOSPHOLIPASE-RELATED"/>
    <property type="match status" value="1"/>
</dbReference>
<organism evidence="3 4">
    <name type="scientific">Rhodotorula toruloides</name>
    <name type="common">Yeast</name>
    <name type="synonym">Rhodosporidium toruloides</name>
    <dbReference type="NCBI Taxonomy" id="5286"/>
    <lineage>
        <taxon>Eukaryota</taxon>
        <taxon>Fungi</taxon>
        <taxon>Dikarya</taxon>
        <taxon>Basidiomycota</taxon>
        <taxon>Pucciniomycotina</taxon>
        <taxon>Microbotryomycetes</taxon>
        <taxon>Sporidiobolales</taxon>
        <taxon>Sporidiobolaceae</taxon>
        <taxon>Rhodotorula</taxon>
    </lineage>
</organism>
<dbReference type="EMBL" id="BJWK01000010">
    <property type="protein sequence ID" value="GEM10071.1"/>
    <property type="molecule type" value="Genomic_DNA"/>
</dbReference>
<gene>
    <name evidence="3" type="ORF">Rt10032_c10g4088</name>
</gene>
<evidence type="ECO:0000259" key="2">
    <source>
        <dbReference type="Pfam" id="PF12146"/>
    </source>
</evidence>
<protein>
    <submittedName>
        <fullName evidence="3">Monoglyceride lipase, YJU3-like protein</fullName>
    </submittedName>
</protein>